<accession>C5D0B4</accession>
<keyword evidence="3" id="KW-0276">Fatty acid metabolism</keyword>
<feature type="domain" description="3-hydroxyacyl-CoA dehydrogenase NAD binding" evidence="12">
    <location>
        <begin position="321"/>
        <end position="499"/>
    </location>
</feature>
<organism evidence="13">
    <name type="scientific">Variovorax paradoxus (strain S110)</name>
    <dbReference type="NCBI Taxonomy" id="543728"/>
    <lineage>
        <taxon>Bacteria</taxon>
        <taxon>Pseudomonadati</taxon>
        <taxon>Pseudomonadota</taxon>
        <taxon>Betaproteobacteria</taxon>
        <taxon>Burkholderiales</taxon>
        <taxon>Comamonadaceae</taxon>
        <taxon>Variovorax</taxon>
    </lineage>
</organism>
<evidence type="ECO:0000256" key="9">
    <source>
        <dbReference type="ARBA" id="ARBA00023268"/>
    </source>
</evidence>
<name>C5D0B4_VARPS</name>
<dbReference type="InterPro" id="IPR036291">
    <property type="entry name" value="NAD(P)-bd_dom_sf"/>
</dbReference>
<dbReference type="OrthoDB" id="5287258at2"/>
<dbReference type="Pfam" id="PF00378">
    <property type="entry name" value="ECH_1"/>
    <property type="match status" value="1"/>
</dbReference>
<dbReference type="InterPro" id="IPR006176">
    <property type="entry name" value="3-OHacyl-CoA_DH_NAD-bd"/>
</dbReference>
<dbReference type="eggNOG" id="COG1250">
    <property type="taxonomic scope" value="Bacteria"/>
</dbReference>
<dbReference type="Pfam" id="PF02737">
    <property type="entry name" value="3HCDH_N"/>
    <property type="match status" value="1"/>
</dbReference>
<dbReference type="InterPro" id="IPR029045">
    <property type="entry name" value="ClpP/crotonase-like_dom_sf"/>
</dbReference>
<gene>
    <name evidence="13" type="ordered locus">Vapar_5874</name>
</gene>
<dbReference type="Gene3D" id="1.10.1040.50">
    <property type="match status" value="1"/>
</dbReference>
<evidence type="ECO:0000256" key="1">
    <source>
        <dbReference type="ARBA" id="ARBA00005005"/>
    </source>
</evidence>
<keyword evidence="8" id="KW-0456">Lyase</keyword>
<evidence type="ECO:0000313" key="13">
    <source>
        <dbReference type="EMBL" id="ACS22458.1"/>
    </source>
</evidence>
<dbReference type="GO" id="GO:0016509">
    <property type="term" value="F:long-chain (3S)-3-hydroxyacyl-CoA dehydrogenase (NAD+) activity"/>
    <property type="evidence" value="ECO:0007669"/>
    <property type="project" value="TreeGrafter"/>
</dbReference>
<dbReference type="PANTHER" id="PTHR43612:SF3">
    <property type="entry name" value="TRIFUNCTIONAL ENZYME SUBUNIT ALPHA, MITOCHONDRIAL"/>
    <property type="match status" value="1"/>
</dbReference>
<evidence type="ECO:0000256" key="8">
    <source>
        <dbReference type="ARBA" id="ARBA00023239"/>
    </source>
</evidence>
<dbReference type="FunFam" id="3.40.50.720:FF:000009">
    <property type="entry name" value="Fatty oxidation complex, alpha subunit"/>
    <property type="match status" value="1"/>
</dbReference>
<protein>
    <submittedName>
        <fullName evidence="13">3-hydroxyacyl-CoA dehydrogenase NAD-binding</fullName>
    </submittedName>
</protein>
<dbReference type="eggNOG" id="COG1024">
    <property type="taxonomic scope" value="Bacteria"/>
</dbReference>
<evidence type="ECO:0000259" key="11">
    <source>
        <dbReference type="Pfam" id="PF00725"/>
    </source>
</evidence>
<evidence type="ECO:0000256" key="2">
    <source>
        <dbReference type="ARBA" id="ARBA00007005"/>
    </source>
</evidence>
<keyword evidence="4" id="KW-0442">Lipid degradation</keyword>
<dbReference type="GO" id="GO:0006635">
    <property type="term" value="P:fatty acid beta-oxidation"/>
    <property type="evidence" value="ECO:0007669"/>
    <property type="project" value="UniProtKB-UniPathway"/>
</dbReference>
<dbReference type="PANTHER" id="PTHR43612">
    <property type="entry name" value="TRIFUNCTIONAL ENZYME SUBUNIT ALPHA"/>
    <property type="match status" value="1"/>
</dbReference>
<sequence length="694" mass="73919">MKTLQYDLDTGTGVVTLTFDDLDASVNTFNDAWRTDMQAALDRMSEGGSRPRGVILASAKDTFFAGANLKDVLAQWPADPAQVFARTEAGKKLLRRLETLGCPVVACIAGSALGGGFELALCAHHRVVVDDARVQLGFPEVGLGLIPAGGGVTKLVRLLGLESAMPYILESRVMSPSAARDAGLVHAVVPSGLGAAAALREAALAWIEAHPQAQQPWEVKGHRIPGGAPGCPKLAPLQMLAPAMLFQKTRGRYPAAEAALSCMVEGAQLDVDTALRLETRALVGLLTHPVTRNLIQLFFDRNAVRRGRSRPQGVAPWQAGKVSILGAGMMGAGIAQVCAAHSLNVVLKDVSIEFAEAGKERVRRLTDQRVHAGRMTPSQQAAILERIEPAAEVSALDGSDLIIETVFEDRALKGRATGEAEPCLRPDGVFASNTSTLPITGLAEAVSMPERFIGLHFFSPADRMELVEIVVAEKTSAETLARAYDFVLQIGKTPIVVRDARGFFTSRTVGSYMAEGAQMLAEGIPATVVELAGRDAGMPVGPLTVADEISLVTLAKIMEQNASDALDVGERFMIALCRQHGRKGRVLGGGYYDYTEDAPKTLWPGLKAFERPETSWTLAALSERLLMRQAVEALRCEAEGVVTHAHDANVGSVLGFGFPAWTGGVLQYVAAMGRDRFMAQAHALAAAHGGRFTP</sequence>
<dbReference type="InterPro" id="IPR001753">
    <property type="entry name" value="Enoyl-CoA_hydra/iso"/>
</dbReference>
<proteinExistence type="inferred from homology"/>
<dbReference type="GO" id="GO:0004300">
    <property type="term" value="F:enoyl-CoA hydratase activity"/>
    <property type="evidence" value="ECO:0007669"/>
    <property type="project" value="TreeGrafter"/>
</dbReference>
<evidence type="ECO:0000259" key="12">
    <source>
        <dbReference type="Pfam" id="PF02737"/>
    </source>
</evidence>
<keyword evidence="5" id="KW-0560">Oxidoreductase</keyword>
<dbReference type="InterPro" id="IPR006108">
    <property type="entry name" value="3HC_DH_C"/>
</dbReference>
<comment type="similarity">
    <text evidence="2">In the central section; belongs to the 3-hydroxyacyl-CoA dehydrogenase family.</text>
</comment>
<dbReference type="EMBL" id="CP001636">
    <property type="protein sequence ID" value="ACS22458.1"/>
    <property type="molecule type" value="Genomic_DNA"/>
</dbReference>
<dbReference type="InterPro" id="IPR008927">
    <property type="entry name" value="6-PGluconate_DH-like_C_sf"/>
</dbReference>
<dbReference type="SUPFAM" id="SSF52096">
    <property type="entry name" value="ClpP/crotonase"/>
    <property type="match status" value="1"/>
</dbReference>
<dbReference type="STRING" id="543728.Vapar_5874"/>
<dbReference type="CDD" id="cd06558">
    <property type="entry name" value="crotonase-like"/>
    <property type="match status" value="1"/>
</dbReference>
<dbReference type="GO" id="GO:0070403">
    <property type="term" value="F:NAD+ binding"/>
    <property type="evidence" value="ECO:0007669"/>
    <property type="project" value="InterPro"/>
</dbReference>
<dbReference type="InterPro" id="IPR050136">
    <property type="entry name" value="FA_oxidation_alpha_subunit"/>
</dbReference>
<dbReference type="SUPFAM" id="SSF48179">
    <property type="entry name" value="6-phosphogluconate dehydrogenase C-terminal domain-like"/>
    <property type="match status" value="2"/>
</dbReference>
<evidence type="ECO:0000256" key="10">
    <source>
        <dbReference type="ARBA" id="ARBA00049556"/>
    </source>
</evidence>
<keyword evidence="6" id="KW-0520">NAD</keyword>
<comment type="pathway">
    <text evidence="1">Lipid metabolism; fatty acid beta-oxidation.</text>
</comment>
<dbReference type="Pfam" id="PF00725">
    <property type="entry name" value="3HCDH"/>
    <property type="match status" value="1"/>
</dbReference>
<dbReference type="HOGENOM" id="CLU_009834_15_3_4"/>
<reference evidence="13" key="1">
    <citation type="submission" date="2009-06" db="EMBL/GenBank/DDBJ databases">
        <title>Complete sequence of chromosome 2 of Variovorax paradoxus S110.</title>
        <authorList>
            <consortium name="US DOE Joint Genome Institute"/>
            <person name="Lucas S."/>
            <person name="Copeland A."/>
            <person name="Lapidus A."/>
            <person name="Glavina del Rio T."/>
            <person name="Tice H."/>
            <person name="Bruce D."/>
            <person name="Goodwin L."/>
            <person name="Pitluck S."/>
            <person name="Chertkov O."/>
            <person name="Brettin T."/>
            <person name="Detter J.C."/>
            <person name="Han C."/>
            <person name="Larimer F."/>
            <person name="Land M."/>
            <person name="Hauser L."/>
            <person name="Kyrpides N."/>
            <person name="Ovchinnikova G."/>
            <person name="Orwin P."/>
            <person name="Leadbetter J.R."/>
            <person name="Spain J.C."/>
            <person name="Han J.I."/>
        </authorList>
    </citation>
    <scope>NUCLEOTIDE SEQUENCE</scope>
    <source>
        <strain evidence="13">S110</strain>
    </source>
</reference>
<dbReference type="KEGG" id="vap:Vapar_5874"/>
<evidence type="ECO:0000256" key="3">
    <source>
        <dbReference type="ARBA" id="ARBA00022832"/>
    </source>
</evidence>
<evidence type="ECO:0000256" key="4">
    <source>
        <dbReference type="ARBA" id="ARBA00022963"/>
    </source>
</evidence>
<dbReference type="UniPathway" id="UPA00659"/>
<keyword evidence="9" id="KW-0511">Multifunctional enzyme</keyword>
<feature type="domain" description="3-hydroxyacyl-CoA dehydrogenase C-terminal" evidence="11">
    <location>
        <begin position="502"/>
        <end position="594"/>
    </location>
</feature>
<dbReference type="AlphaFoldDB" id="C5D0B4"/>
<evidence type="ECO:0000256" key="7">
    <source>
        <dbReference type="ARBA" id="ARBA00023098"/>
    </source>
</evidence>
<evidence type="ECO:0000256" key="5">
    <source>
        <dbReference type="ARBA" id="ARBA00023002"/>
    </source>
</evidence>
<evidence type="ECO:0000256" key="6">
    <source>
        <dbReference type="ARBA" id="ARBA00023027"/>
    </source>
</evidence>
<dbReference type="Gene3D" id="3.90.226.10">
    <property type="entry name" value="2-enoyl-CoA Hydratase, Chain A, domain 1"/>
    <property type="match status" value="1"/>
</dbReference>
<dbReference type="Gene3D" id="3.40.50.720">
    <property type="entry name" value="NAD(P)-binding Rossmann-like Domain"/>
    <property type="match status" value="1"/>
</dbReference>
<keyword evidence="7" id="KW-0443">Lipid metabolism</keyword>
<comment type="catalytic activity">
    <reaction evidence="10">
        <text>a (3S)-3-hydroxyacyl-CoA + NAD(+) = a 3-oxoacyl-CoA + NADH + H(+)</text>
        <dbReference type="Rhea" id="RHEA:22432"/>
        <dbReference type="ChEBI" id="CHEBI:15378"/>
        <dbReference type="ChEBI" id="CHEBI:57318"/>
        <dbReference type="ChEBI" id="CHEBI:57540"/>
        <dbReference type="ChEBI" id="CHEBI:57945"/>
        <dbReference type="ChEBI" id="CHEBI:90726"/>
        <dbReference type="EC" id="1.1.1.35"/>
    </reaction>
</comment>
<dbReference type="SUPFAM" id="SSF51735">
    <property type="entry name" value="NAD(P)-binding Rossmann-fold domains"/>
    <property type="match status" value="1"/>
</dbReference>